<dbReference type="PANTHER" id="PTHR39322:SF1">
    <property type="entry name" value="ISOVALERYL-HOMOSERINE LACTONE SYNTHASE"/>
    <property type="match status" value="1"/>
</dbReference>
<dbReference type="PRINTS" id="PR01549">
    <property type="entry name" value="AUTOINDCRSYN"/>
</dbReference>
<dbReference type="EC" id="2.3.1.184" evidence="6"/>
<keyword evidence="9" id="KW-1185">Reference proteome</keyword>
<reference evidence="8 9" key="1">
    <citation type="submission" date="2012-11" db="EMBL/GenBank/DDBJ databases">
        <title>Whole genome sequence of Acetobacter orientalis 21F-2.</title>
        <authorList>
            <person name="Azuma Y."/>
            <person name="Higashiura N."/>
            <person name="Hirakawa H."/>
            <person name="Matsushita K."/>
        </authorList>
    </citation>
    <scope>NUCLEOTIDE SEQUENCE [LARGE SCALE GENOMIC DNA]</scope>
    <source>
        <strain evidence="8 9">21F-2</strain>
    </source>
</reference>
<keyword evidence="1 5" id="KW-0673">Quorum sensing</keyword>
<evidence type="ECO:0000256" key="1">
    <source>
        <dbReference type="ARBA" id="ARBA00022654"/>
    </source>
</evidence>
<dbReference type="GO" id="GO:0009372">
    <property type="term" value="P:quorum sensing"/>
    <property type="evidence" value="ECO:0007669"/>
    <property type="project" value="UniProtKB-UniRule"/>
</dbReference>
<dbReference type="STRING" id="1231341.Abor_001_064"/>
<dbReference type="KEGG" id="aot:AcetOri_orf04004"/>
<comment type="similarity">
    <text evidence="5 6">Belongs to the autoinducer synthase family.</text>
</comment>
<name>A0A2Z5ZLR0_9PROT</name>
<dbReference type="GeneID" id="76202915"/>
<gene>
    <name evidence="8" type="ORF">Abor_001_064</name>
    <name evidence="7" type="ORF">AcetOrient_orf04004</name>
</gene>
<accession>A0A0D6NFF7</accession>
<dbReference type="Proteomes" id="UP000270034">
    <property type="component" value="Chromosome"/>
</dbReference>
<dbReference type="GO" id="GO:0007165">
    <property type="term" value="P:signal transduction"/>
    <property type="evidence" value="ECO:0007669"/>
    <property type="project" value="TreeGrafter"/>
</dbReference>
<dbReference type="SUPFAM" id="SSF55729">
    <property type="entry name" value="Acyl-CoA N-acyltransferases (Nat)"/>
    <property type="match status" value="1"/>
</dbReference>
<protein>
    <recommendedName>
        <fullName evidence="6">Acyl-homoserine-lactone synthase</fullName>
        <ecNumber evidence="6">2.3.1.184</ecNumber>
    </recommendedName>
    <alternativeName>
        <fullName evidence="6">Autoinducer synthesis protein</fullName>
    </alternativeName>
</protein>
<evidence type="ECO:0000256" key="6">
    <source>
        <dbReference type="RuleBase" id="RU361135"/>
    </source>
</evidence>
<dbReference type="AlphaFoldDB" id="A0A2Z5ZLR0"/>
<sequence>MPYVFSYKERHSYATAYDKMIQARATVFGDRPEWHAAIKNSREEDEYDRTCNPLYFVSLNKDGEHSASLRIMPTTGPTMLRREFHKFFDDCPDIISPDIWECTRMCVTGDSASPEGRAVTIQVSKALCRIAFENGISQLSGLYYKNMNRIYRRIGWEPFLLTHAQHEQDDICLGLWNVNPSALRHMSERQAMLF</sequence>
<dbReference type="EMBL" id="AP018515">
    <property type="protein sequence ID" value="BBC80977.1"/>
    <property type="molecule type" value="Genomic_DNA"/>
</dbReference>
<organism evidence="7 10">
    <name type="scientific">Acetobacter orientalis</name>
    <dbReference type="NCBI Taxonomy" id="146474"/>
    <lineage>
        <taxon>Bacteria</taxon>
        <taxon>Pseudomonadati</taxon>
        <taxon>Pseudomonadota</taxon>
        <taxon>Alphaproteobacteria</taxon>
        <taxon>Acetobacterales</taxon>
        <taxon>Acetobacteraceae</taxon>
        <taxon>Acetobacter</taxon>
    </lineage>
</organism>
<proteinExistence type="inferred from homology"/>
<dbReference type="Proteomes" id="UP000032670">
    <property type="component" value="Unassembled WGS sequence"/>
</dbReference>
<evidence type="ECO:0000256" key="2">
    <source>
        <dbReference type="ARBA" id="ARBA00022679"/>
    </source>
</evidence>
<evidence type="ECO:0000313" key="9">
    <source>
        <dbReference type="Proteomes" id="UP000032670"/>
    </source>
</evidence>
<keyword evidence="3 6" id="KW-0949">S-adenosyl-L-methionine</keyword>
<dbReference type="Gene3D" id="3.40.630.30">
    <property type="match status" value="1"/>
</dbReference>
<dbReference type="PROSITE" id="PS51187">
    <property type="entry name" value="AUTOINDUCER_SYNTH_2"/>
    <property type="match status" value="1"/>
</dbReference>
<dbReference type="RefSeq" id="WP_048839831.1">
    <property type="nucleotide sequence ID" value="NZ_BAMX01000001.1"/>
</dbReference>
<dbReference type="InterPro" id="IPR016181">
    <property type="entry name" value="Acyl_CoA_acyltransferase"/>
</dbReference>
<dbReference type="PANTHER" id="PTHR39322">
    <property type="entry name" value="ACYL-HOMOSERINE-LACTONE SYNTHASE"/>
    <property type="match status" value="1"/>
</dbReference>
<dbReference type="Pfam" id="PF00765">
    <property type="entry name" value="Autoind_synth"/>
    <property type="match status" value="1"/>
</dbReference>
<evidence type="ECO:0000313" key="10">
    <source>
        <dbReference type="Proteomes" id="UP000270034"/>
    </source>
</evidence>
<comment type="catalytic activity">
    <reaction evidence="6">
        <text>a fatty acyl-[ACP] + S-adenosyl-L-methionine = an N-acyl-L-homoserine lactone + S-methyl-5'-thioadenosine + holo-[ACP] + H(+)</text>
        <dbReference type="Rhea" id="RHEA:10096"/>
        <dbReference type="Rhea" id="RHEA-COMP:9685"/>
        <dbReference type="Rhea" id="RHEA-COMP:14125"/>
        <dbReference type="ChEBI" id="CHEBI:15378"/>
        <dbReference type="ChEBI" id="CHEBI:17509"/>
        <dbReference type="ChEBI" id="CHEBI:55474"/>
        <dbReference type="ChEBI" id="CHEBI:59789"/>
        <dbReference type="ChEBI" id="CHEBI:64479"/>
        <dbReference type="ChEBI" id="CHEBI:138651"/>
        <dbReference type="EC" id="2.3.1.184"/>
    </reaction>
</comment>
<evidence type="ECO:0000313" key="8">
    <source>
        <dbReference type="EMBL" id="GAN64782.1"/>
    </source>
</evidence>
<dbReference type="EMBL" id="BAMX01000001">
    <property type="protein sequence ID" value="GAN64782.1"/>
    <property type="molecule type" value="Genomic_DNA"/>
</dbReference>
<keyword evidence="2 6" id="KW-0808">Transferase</keyword>
<accession>A0A2Z5ZLR0</accession>
<evidence type="ECO:0000313" key="7">
    <source>
        <dbReference type="EMBL" id="BBC80977.1"/>
    </source>
</evidence>
<dbReference type="InterPro" id="IPR001690">
    <property type="entry name" value="Autoind_synthase"/>
</dbReference>
<reference evidence="7 10" key="2">
    <citation type="submission" date="2018-02" db="EMBL/GenBank/DDBJ databases">
        <title>Acetobacter orientalis genome.</title>
        <authorList>
            <person name="Nakashima N."/>
            <person name="Tamura T."/>
        </authorList>
    </citation>
    <scope>NUCLEOTIDE SEQUENCE [LARGE SCALE GENOMIC DNA]</scope>
    <source>
        <strain evidence="7 10">FAN1</strain>
    </source>
</reference>
<keyword evidence="4 5" id="KW-0071">Autoinducer synthesis</keyword>
<evidence type="ECO:0000256" key="3">
    <source>
        <dbReference type="ARBA" id="ARBA00022691"/>
    </source>
</evidence>
<dbReference type="GO" id="GO:0061579">
    <property type="term" value="F:N-acyl homoserine lactone synthase activity"/>
    <property type="evidence" value="ECO:0007669"/>
    <property type="project" value="UniProtKB-UniRule"/>
</dbReference>
<evidence type="ECO:0000256" key="4">
    <source>
        <dbReference type="ARBA" id="ARBA00022929"/>
    </source>
</evidence>
<evidence type="ECO:0000256" key="5">
    <source>
        <dbReference type="PROSITE-ProRule" id="PRU00533"/>
    </source>
</evidence>